<feature type="compositionally biased region" description="Polar residues" evidence="1">
    <location>
        <begin position="1"/>
        <end position="16"/>
    </location>
</feature>
<dbReference type="Proteomes" id="UP000756132">
    <property type="component" value="Chromosome 3"/>
</dbReference>
<evidence type="ECO:0000256" key="1">
    <source>
        <dbReference type="SAM" id="MobiDB-lite"/>
    </source>
</evidence>
<dbReference type="EMBL" id="CP090165">
    <property type="protein sequence ID" value="UJO15269.1"/>
    <property type="molecule type" value="Genomic_DNA"/>
</dbReference>
<reference evidence="2" key="1">
    <citation type="submission" date="2021-12" db="EMBL/GenBank/DDBJ databases">
        <authorList>
            <person name="Zaccaron A."/>
            <person name="Stergiopoulos I."/>
        </authorList>
    </citation>
    <scope>NUCLEOTIDE SEQUENCE</scope>
    <source>
        <strain evidence="2">Race5_Kim</strain>
    </source>
</reference>
<dbReference type="GeneID" id="71988351"/>
<protein>
    <submittedName>
        <fullName evidence="2">Uncharacterized protein</fullName>
    </submittedName>
</protein>
<name>A0A9Q8P6Q9_PASFU</name>
<dbReference type="RefSeq" id="XP_047759635.1">
    <property type="nucleotide sequence ID" value="XM_047907621.1"/>
</dbReference>
<proteinExistence type="predicted"/>
<sequence>MSKWSTNEMPTSSGHTNDIIEVKRQDQTPITSLQASIDAMQEKLDEVGKIIYIGSVEQVCLQLFDIQDEFRVQVGHKAATCVPKNVEKFQHNAKKNVDVFQSSIGQLDARVGKLLEDTT</sequence>
<organism evidence="2 3">
    <name type="scientific">Passalora fulva</name>
    <name type="common">Tomato leaf mold</name>
    <name type="synonym">Cladosporium fulvum</name>
    <dbReference type="NCBI Taxonomy" id="5499"/>
    <lineage>
        <taxon>Eukaryota</taxon>
        <taxon>Fungi</taxon>
        <taxon>Dikarya</taxon>
        <taxon>Ascomycota</taxon>
        <taxon>Pezizomycotina</taxon>
        <taxon>Dothideomycetes</taxon>
        <taxon>Dothideomycetidae</taxon>
        <taxon>Mycosphaerellales</taxon>
        <taxon>Mycosphaerellaceae</taxon>
        <taxon>Fulvia</taxon>
    </lineage>
</organism>
<evidence type="ECO:0000313" key="3">
    <source>
        <dbReference type="Proteomes" id="UP000756132"/>
    </source>
</evidence>
<evidence type="ECO:0000313" key="2">
    <source>
        <dbReference type="EMBL" id="UJO15269.1"/>
    </source>
</evidence>
<dbReference type="AlphaFoldDB" id="A0A9Q8P6Q9"/>
<dbReference type="KEGG" id="ffu:CLAFUR5_08473"/>
<feature type="region of interest" description="Disordered" evidence="1">
    <location>
        <begin position="1"/>
        <end position="25"/>
    </location>
</feature>
<reference evidence="2" key="2">
    <citation type="journal article" date="2022" name="Microb. Genom.">
        <title>A chromosome-scale genome assembly of the tomato pathogen Cladosporium fulvum reveals a compartmentalized genome architecture and the presence of a dispensable chromosome.</title>
        <authorList>
            <person name="Zaccaron A.Z."/>
            <person name="Chen L.H."/>
            <person name="Samaras A."/>
            <person name="Stergiopoulos I."/>
        </authorList>
    </citation>
    <scope>NUCLEOTIDE SEQUENCE</scope>
    <source>
        <strain evidence="2">Race5_Kim</strain>
    </source>
</reference>
<keyword evidence="3" id="KW-1185">Reference proteome</keyword>
<gene>
    <name evidence="2" type="ORF">CLAFUR5_08473</name>
</gene>
<accession>A0A9Q8P6Q9</accession>